<reference evidence="8 9" key="1">
    <citation type="submission" date="2020-08" db="EMBL/GenBank/DDBJ databases">
        <authorList>
            <person name="Hejnol A."/>
        </authorList>
    </citation>
    <scope>NUCLEOTIDE SEQUENCE [LARGE SCALE GENOMIC DNA]</scope>
</reference>
<dbReference type="PANTHER" id="PTHR10165">
    <property type="entry name" value="LIPID PHOSPHATE PHOSPHATASE"/>
    <property type="match status" value="1"/>
</dbReference>
<dbReference type="SMART" id="SM00014">
    <property type="entry name" value="acidPPc"/>
    <property type="match status" value="1"/>
</dbReference>
<dbReference type="AlphaFoldDB" id="A0A7I8VZW1"/>
<comment type="caution">
    <text evidence="8">The sequence shown here is derived from an EMBL/GenBank/DDBJ whole genome shotgun (WGS) entry which is preliminary data.</text>
</comment>
<evidence type="ECO:0000256" key="6">
    <source>
        <dbReference type="SAM" id="Phobius"/>
    </source>
</evidence>
<dbReference type="GO" id="GO:0005886">
    <property type="term" value="C:plasma membrane"/>
    <property type="evidence" value="ECO:0007669"/>
    <property type="project" value="TreeGrafter"/>
</dbReference>
<dbReference type="CDD" id="cd03384">
    <property type="entry name" value="PAP2_wunen"/>
    <property type="match status" value="1"/>
</dbReference>
<feature type="transmembrane region" description="Helical" evidence="6">
    <location>
        <begin position="186"/>
        <end position="203"/>
    </location>
</feature>
<dbReference type="EMBL" id="CAJFCJ010000015">
    <property type="protein sequence ID" value="CAD5121879.1"/>
    <property type="molecule type" value="Genomic_DNA"/>
</dbReference>
<keyword evidence="9" id="KW-1185">Reference proteome</keyword>
<dbReference type="InterPro" id="IPR043216">
    <property type="entry name" value="PAP-like"/>
</dbReference>
<name>A0A7I8VZW1_9ANNE</name>
<sequence length="299" mass="33872">MQITIDYTWKVVIDIIIAVVLIIPSIVFKATGKPFHRGFFCDDESIRRPFKSDTISTPVLFIVGGGLPFFGIIINEVFLRNITKIRRSATTVSKYALCLGKSTPIILLTLYVYIAPFVFGCVICQCSTDIGKYMIGRLRPHFIDVCQPDWSKIKCTENNLPVYITDIECLGKDTKHIKESRLSHPSGHSSFSVYTMLFFAFYMQKRLKIGWNRSIKFGLQFIVMMLAVACCLSRISDYKHHWSDVLGGAILGTIVCLYTVFSVSILYKKNIEEVEKNELAANERAEREQSCNLGSCSEP</sequence>
<dbReference type="SUPFAM" id="SSF48317">
    <property type="entry name" value="Acid phosphatase/Vanadium-dependent haloperoxidase"/>
    <property type="match status" value="1"/>
</dbReference>
<proteinExistence type="inferred from homology"/>
<evidence type="ECO:0000259" key="7">
    <source>
        <dbReference type="SMART" id="SM00014"/>
    </source>
</evidence>
<dbReference type="InterPro" id="IPR000326">
    <property type="entry name" value="PAP2/HPO"/>
</dbReference>
<organism evidence="8 9">
    <name type="scientific">Dimorphilus gyrociliatus</name>
    <dbReference type="NCBI Taxonomy" id="2664684"/>
    <lineage>
        <taxon>Eukaryota</taxon>
        <taxon>Metazoa</taxon>
        <taxon>Spiralia</taxon>
        <taxon>Lophotrochozoa</taxon>
        <taxon>Annelida</taxon>
        <taxon>Polychaeta</taxon>
        <taxon>Polychaeta incertae sedis</taxon>
        <taxon>Dinophilidae</taxon>
        <taxon>Dimorphilus</taxon>
    </lineage>
</organism>
<feature type="domain" description="Phosphatidic acid phosphatase type 2/haloperoxidase" evidence="7">
    <location>
        <begin position="114"/>
        <end position="260"/>
    </location>
</feature>
<accession>A0A7I8VZW1</accession>
<keyword evidence="4 6" id="KW-1133">Transmembrane helix</keyword>
<comment type="similarity">
    <text evidence="2">Belongs to the PA-phosphatase related phosphoesterase family.</text>
</comment>
<dbReference type="Gene3D" id="1.20.144.10">
    <property type="entry name" value="Phosphatidic acid phosphatase type 2/haloperoxidase"/>
    <property type="match status" value="1"/>
</dbReference>
<dbReference type="GO" id="GO:0006644">
    <property type="term" value="P:phospholipid metabolic process"/>
    <property type="evidence" value="ECO:0007669"/>
    <property type="project" value="InterPro"/>
</dbReference>
<evidence type="ECO:0000256" key="2">
    <source>
        <dbReference type="ARBA" id="ARBA00008816"/>
    </source>
</evidence>
<keyword evidence="5 6" id="KW-0472">Membrane</keyword>
<evidence type="ECO:0000256" key="4">
    <source>
        <dbReference type="ARBA" id="ARBA00022989"/>
    </source>
</evidence>
<evidence type="ECO:0000256" key="5">
    <source>
        <dbReference type="ARBA" id="ARBA00023136"/>
    </source>
</evidence>
<keyword evidence="3 6" id="KW-0812">Transmembrane</keyword>
<dbReference type="Proteomes" id="UP000549394">
    <property type="component" value="Unassembled WGS sequence"/>
</dbReference>
<evidence type="ECO:0000256" key="3">
    <source>
        <dbReference type="ARBA" id="ARBA00022692"/>
    </source>
</evidence>
<dbReference type="PANTHER" id="PTHR10165:SF103">
    <property type="entry name" value="PHOSPHOLIPID PHOSPHATASE HOMOLOG 1.2 HOMOLOG"/>
    <property type="match status" value="1"/>
</dbReference>
<feature type="transmembrane region" description="Helical" evidence="6">
    <location>
        <begin position="215"/>
        <end position="235"/>
    </location>
</feature>
<dbReference type="OrthoDB" id="8907274at2759"/>
<dbReference type="GO" id="GO:0008195">
    <property type="term" value="F:phosphatidate phosphatase activity"/>
    <property type="evidence" value="ECO:0007669"/>
    <property type="project" value="TreeGrafter"/>
</dbReference>
<dbReference type="Pfam" id="PF01569">
    <property type="entry name" value="PAP2"/>
    <property type="match status" value="1"/>
</dbReference>
<feature type="transmembrane region" description="Helical" evidence="6">
    <location>
        <begin position="55"/>
        <end position="74"/>
    </location>
</feature>
<dbReference type="GO" id="GO:0007165">
    <property type="term" value="P:signal transduction"/>
    <property type="evidence" value="ECO:0007669"/>
    <property type="project" value="TreeGrafter"/>
</dbReference>
<evidence type="ECO:0000313" key="8">
    <source>
        <dbReference type="EMBL" id="CAD5121879.1"/>
    </source>
</evidence>
<gene>
    <name evidence="8" type="ORF">DGYR_LOCUS9775</name>
</gene>
<protein>
    <submittedName>
        <fullName evidence="8">DgyrCDS10341</fullName>
    </submittedName>
</protein>
<comment type="subcellular location">
    <subcellularLocation>
        <location evidence="1">Membrane</location>
        <topology evidence="1">Multi-pass membrane protein</topology>
    </subcellularLocation>
</comment>
<evidence type="ECO:0000256" key="1">
    <source>
        <dbReference type="ARBA" id="ARBA00004141"/>
    </source>
</evidence>
<feature type="transmembrane region" description="Helical" evidence="6">
    <location>
        <begin position="247"/>
        <end position="267"/>
    </location>
</feature>
<evidence type="ECO:0000313" key="9">
    <source>
        <dbReference type="Proteomes" id="UP000549394"/>
    </source>
</evidence>
<dbReference type="GO" id="GO:0046839">
    <property type="term" value="P:phospholipid dephosphorylation"/>
    <property type="evidence" value="ECO:0007669"/>
    <property type="project" value="TreeGrafter"/>
</dbReference>
<feature type="transmembrane region" description="Helical" evidence="6">
    <location>
        <begin position="7"/>
        <end position="28"/>
    </location>
</feature>
<dbReference type="InterPro" id="IPR036938">
    <property type="entry name" value="PAP2/HPO_sf"/>
</dbReference>